<dbReference type="EMBL" id="BSOU01000002">
    <property type="protein sequence ID" value="GLR73658.1"/>
    <property type="molecule type" value="Genomic_DNA"/>
</dbReference>
<dbReference type="OrthoDB" id="5918037at2"/>
<accession>A0A2S7X778</accession>
<name>A0A2S7X778_9GAMM</name>
<sequence>MKDELDNEIKSRLMVLFNDEALCEEWLKSSKIQLGGLSPLDVLKTFGGKEYILDMIARIETGDFS</sequence>
<dbReference type="RefSeq" id="WP_105063811.1">
    <property type="nucleotide sequence ID" value="NZ_BSOU01000002.1"/>
</dbReference>
<dbReference type="InterPro" id="IPR024467">
    <property type="entry name" value="Xre/MbcA/ParS-like_toxin-bd"/>
</dbReference>
<protein>
    <recommendedName>
        <fullName evidence="1">Antitoxin Xre/MbcA/ParS-like toxin-binding domain-containing protein</fullName>
    </recommendedName>
</protein>
<evidence type="ECO:0000313" key="3">
    <source>
        <dbReference type="EMBL" id="PQJ87201.1"/>
    </source>
</evidence>
<feature type="domain" description="Antitoxin Xre/MbcA/ParS-like toxin-binding" evidence="1">
    <location>
        <begin position="13"/>
        <end position="62"/>
    </location>
</feature>
<reference evidence="3 4" key="2">
    <citation type="submission" date="2016-12" db="EMBL/GenBank/DDBJ databases">
        <title>Diversity of luminous bacteria.</title>
        <authorList>
            <person name="Yoshizawa S."/>
            <person name="Kogure K."/>
        </authorList>
    </citation>
    <scope>NUCLEOTIDE SEQUENCE [LARGE SCALE GENOMIC DNA]</scope>
    <source>
        <strain evidence="3 4">NBRC 105001</strain>
    </source>
</reference>
<reference evidence="2" key="4">
    <citation type="submission" date="2023-01" db="EMBL/GenBank/DDBJ databases">
        <title>Draft genome sequence of Aliivibrio sifiae strain NBRC 105001.</title>
        <authorList>
            <person name="Sun Q."/>
            <person name="Mori K."/>
        </authorList>
    </citation>
    <scope>NUCLEOTIDE SEQUENCE</scope>
    <source>
        <strain evidence="2">NBRC 105001</strain>
    </source>
</reference>
<comment type="caution">
    <text evidence="3">The sequence shown here is derived from an EMBL/GenBank/DDBJ whole genome shotgun (WGS) entry which is preliminary data.</text>
</comment>
<proteinExistence type="predicted"/>
<gene>
    <name evidence="3" type="ORF">BTO23_13820</name>
    <name evidence="2" type="ORF">GCM10007855_05320</name>
</gene>
<reference evidence="5" key="3">
    <citation type="journal article" date="2019" name="Int. J. Syst. Evol. Microbiol.">
        <title>The Global Catalogue of Microorganisms (GCM) 10K type strain sequencing project: providing services to taxonomists for standard genome sequencing and annotation.</title>
        <authorList>
            <consortium name="The Broad Institute Genomics Platform"/>
            <consortium name="The Broad Institute Genome Sequencing Center for Infectious Disease"/>
            <person name="Wu L."/>
            <person name="Ma J."/>
        </authorList>
    </citation>
    <scope>NUCLEOTIDE SEQUENCE [LARGE SCALE GENOMIC DNA]</scope>
    <source>
        <strain evidence="5">NBRC 105001</strain>
    </source>
</reference>
<dbReference type="AlphaFoldDB" id="A0A2S7X778"/>
<evidence type="ECO:0000313" key="2">
    <source>
        <dbReference type="EMBL" id="GLR73658.1"/>
    </source>
</evidence>
<evidence type="ECO:0000259" key="1">
    <source>
        <dbReference type="Pfam" id="PF09722"/>
    </source>
</evidence>
<organism evidence="3 4">
    <name type="scientific">Aliivibrio sifiae</name>
    <dbReference type="NCBI Taxonomy" id="566293"/>
    <lineage>
        <taxon>Bacteria</taxon>
        <taxon>Pseudomonadati</taxon>
        <taxon>Pseudomonadota</taxon>
        <taxon>Gammaproteobacteria</taxon>
        <taxon>Vibrionales</taxon>
        <taxon>Vibrionaceae</taxon>
        <taxon>Aliivibrio</taxon>
    </lineage>
</organism>
<evidence type="ECO:0000313" key="5">
    <source>
        <dbReference type="Proteomes" id="UP001156660"/>
    </source>
</evidence>
<dbReference type="EMBL" id="MSCP01000002">
    <property type="protein sequence ID" value="PQJ87201.1"/>
    <property type="molecule type" value="Genomic_DNA"/>
</dbReference>
<evidence type="ECO:0000313" key="4">
    <source>
        <dbReference type="Proteomes" id="UP000239273"/>
    </source>
</evidence>
<keyword evidence="5" id="KW-1185">Reference proteome</keyword>
<dbReference type="Proteomes" id="UP000239273">
    <property type="component" value="Unassembled WGS sequence"/>
</dbReference>
<dbReference type="Proteomes" id="UP001156660">
    <property type="component" value="Unassembled WGS sequence"/>
</dbReference>
<dbReference type="Pfam" id="PF09722">
    <property type="entry name" value="Xre_MbcA_ParS_C"/>
    <property type="match status" value="1"/>
</dbReference>
<reference evidence="2" key="1">
    <citation type="journal article" date="2014" name="Int. J. Syst. Evol. Microbiol.">
        <title>Complete genome of a new Firmicutes species belonging to the dominant human colonic microbiota ('Ruminococcus bicirculans') reveals two chromosomes and a selective capacity to utilize plant glucans.</title>
        <authorList>
            <consortium name="NISC Comparative Sequencing Program"/>
            <person name="Wegmann U."/>
            <person name="Louis P."/>
            <person name="Goesmann A."/>
            <person name="Henrissat B."/>
            <person name="Duncan S.H."/>
            <person name="Flint H.J."/>
        </authorList>
    </citation>
    <scope>NUCLEOTIDE SEQUENCE</scope>
    <source>
        <strain evidence="2">NBRC 105001</strain>
    </source>
</reference>